<feature type="region of interest" description="Disordered" evidence="1">
    <location>
        <begin position="116"/>
        <end position="223"/>
    </location>
</feature>
<dbReference type="EMBL" id="CP099418">
    <property type="protein sequence ID" value="USW47305.1"/>
    <property type="molecule type" value="Genomic_DNA"/>
</dbReference>
<feature type="domain" description="SGF29 C-terminal" evidence="2">
    <location>
        <begin position="223"/>
        <end position="365"/>
    </location>
</feature>
<evidence type="ECO:0000313" key="4">
    <source>
        <dbReference type="Proteomes" id="UP001056384"/>
    </source>
</evidence>
<dbReference type="Gene3D" id="2.30.30.140">
    <property type="match status" value="1"/>
</dbReference>
<sequence>MSARSRGRANPNQDADEERRLWKEIKDKAKDVDAMVARSNDIGKEILEVETQQAALLEVDKPSDAVLDERLEKLYRENVKICEEVSHIIEGKSNDMNLLDSINILAGLREASEESAAQIQASQSHRTAGGKLSRAPKKAGGKVGSAVAVSTEDHDDVSAAPSPRISLGPRLTAKEKTSRSGSIATTREASVKIEDGAESVASSADGTSTTNAGKGSTNNRPSNRLVLRLNEVVFCRHDMKNADPKNLPEGEGILCRVTSVIGEGKQRRYEVQDADTLGEPPPPQRASVAQLLQIPESNKGLPDLPAKKQVIAQYPDTTTFYKAEVSEHWKGKDLGNEKGEMVRLIFQEDVEAREVERRFVLLDGK</sequence>
<evidence type="ECO:0000259" key="2">
    <source>
        <dbReference type="PROSITE" id="PS51518"/>
    </source>
</evidence>
<organism evidence="3 4">
    <name type="scientific">Septoria linicola</name>
    <dbReference type="NCBI Taxonomy" id="215465"/>
    <lineage>
        <taxon>Eukaryota</taxon>
        <taxon>Fungi</taxon>
        <taxon>Dikarya</taxon>
        <taxon>Ascomycota</taxon>
        <taxon>Pezizomycotina</taxon>
        <taxon>Dothideomycetes</taxon>
        <taxon>Dothideomycetidae</taxon>
        <taxon>Mycosphaerellales</taxon>
        <taxon>Mycosphaerellaceae</taxon>
        <taxon>Septoria</taxon>
    </lineage>
</organism>
<dbReference type="InterPro" id="IPR010750">
    <property type="entry name" value="SGF29_tudor-like_dom"/>
</dbReference>
<evidence type="ECO:0000256" key="1">
    <source>
        <dbReference type="SAM" id="MobiDB-lite"/>
    </source>
</evidence>
<dbReference type="PANTHER" id="PTHR21539:SF0">
    <property type="entry name" value="SAGA-ASSOCIATED FACTOR 29"/>
    <property type="match status" value="1"/>
</dbReference>
<gene>
    <name evidence="3" type="ORF">Slin15195_G006240</name>
</gene>
<dbReference type="Proteomes" id="UP001056384">
    <property type="component" value="Chromosome 1"/>
</dbReference>
<dbReference type="InterPro" id="IPR037802">
    <property type="entry name" value="SGF29"/>
</dbReference>
<dbReference type="AlphaFoldDB" id="A0A9Q9AIY7"/>
<dbReference type="InterPro" id="IPR047288">
    <property type="entry name" value="Tudor_SGF29_rpt1"/>
</dbReference>
<keyword evidence="4" id="KW-1185">Reference proteome</keyword>
<name>A0A9Q9AIY7_9PEZI</name>
<dbReference type="PROSITE" id="PS51518">
    <property type="entry name" value="SGF29_C"/>
    <property type="match status" value="1"/>
</dbReference>
<feature type="compositionally biased region" description="Polar residues" evidence="1">
    <location>
        <begin position="179"/>
        <end position="188"/>
    </location>
</feature>
<proteinExistence type="predicted"/>
<accession>A0A9Q9AIY7</accession>
<protein>
    <submittedName>
        <fullName evidence="3">SGF29 tudor-like domain, SAGA-associated factor 29</fullName>
    </submittedName>
</protein>
<dbReference type="OrthoDB" id="10265994at2759"/>
<evidence type="ECO:0000313" key="3">
    <source>
        <dbReference type="EMBL" id="USW47305.1"/>
    </source>
</evidence>
<dbReference type="GO" id="GO:0000124">
    <property type="term" value="C:SAGA complex"/>
    <property type="evidence" value="ECO:0007669"/>
    <property type="project" value="InterPro"/>
</dbReference>
<dbReference type="Pfam" id="PF07039">
    <property type="entry name" value="SGF29_Tudor"/>
    <property type="match status" value="1"/>
</dbReference>
<dbReference type="CDD" id="cd20393">
    <property type="entry name" value="Tudor_SGF29_rpt1"/>
    <property type="match status" value="1"/>
</dbReference>
<dbReference type="PANTHER" id="PTHR21539">
    <property type="entry name" value="SAGA-ASSOCIATED FACTOR 29"/>
    <property type="match status" value="1"/>
</dbReference>
<reference evidence="3" key="1">
    <citation type="submission" date="2022-06" db="EMBL/GenBank/DDBJ databases">
        <title>Complete genome sequences of two strains of the flax pathogen Septoria linicola.</title>
        <authorList>
            <person name="Lapalu N."/>
            <person name="Simon A."/>
            <person name="Demenou B."/>
            <person name="Paumier D."/>
            <person name="Guillot M.-P."/>
            <person name="Gout L."/>
            <person name="Valade R."/>
        </authorList>
    </citation>
    <scope>NUCLEOTIDE SEQUENCE</scope>
    <source>
        <strain evidence="3">SE15195</strain>
    </source>
</reference>
<feature type="compositionally biased region" description="Polar residues" evidence="1">
    <location>
        <begin position="200"/>
        <end position="222"/>
    </location>
</feature>